<evidence type="ECO:0000259" key="3">
    <source>
        <dbReference type="Pfam" id="PF02517"/>
    </source>
</evidence>
<accession>A0ABP7CRS4</accession>
<dbReference type="GO" id="GO:0008237">
    <property type="term" value="F:metallopeptidase activity"/>
    <property type="evidence" value="ECO:0007669"/>
    <property type="project" value="UniProtKB-KW"/>
</dbReference>
<dbReference type="RefSeq" id="WP_345152574.1">
    <property type="nucleotide sequence ID" value="NZ_BAABEO010000023.1"/>
</dbReference>
<dbReference type="Proteomes" id="UP001500752">
    <property type="component" value="Unassembled WGS sequence"/>
</dbReference>
<gene>
    <name evidence="4" type="ORF">GCM10023081_33630</name>
</gene>
<feature type="transmembrane region" description="Helical" evidence="2">
    <location>
        <begin position="255"/>
        <end position="278"/>
    </location>
</feature>
<dbReference type="Pfam" id="PF02517">
    <property type="entry name" value="Rce1-like"/>
    <property type="match status" value="1"/>
</dbReference>
<keyword evidence="5" id="KW-1185">Reference proteome</keyword>
<protein>
    <submittedName>
        <fullName evidence="4">CPBP family intramembrane metalloprotease</fullName>
    </submittedName>
</protein>
<keyword evidence="4" id="KW-0645">Protease</keyword>
<evidence type="ECO:0000256" key="2">
    <source>
        <dbReference type="SAM" id="Phobius"/>
    </source>
</evidence>
<proteinExistence type="predicted"/>
<dbReference type="InterPro" id="IPR003675">
    <property type="entry name" value="Rce1/LyrA-like_dom"/>
</dbReference>
<keyword evidence="4" id="KW-0482">Metalloprotease</keyword>
<feature type="transmembrane region" description="Helical" evidence="2">
    <location>
        <begin position="134"/>
        <end position="155"/>
    </location>
</feature>
<feature type="domain" description="CAAX prenyl protease 2/Lysostaphin resistance protein A-like" evidence="3">
    <location>
        <begin position="174"/>
        <end position="265"/>
    </location>
</feature>
<keyword evidence="2" id="KW-0472">Membrane</keyword>
<keyword evidence="4" id="KW-0378">Hydrolase</keyword>
<comment type="caution">
    <text evidence="4">The sequence shown here is derived from an EMBL/GenBank/DDBJ whole genome shotgun (WGS) entry which is preliminary data.</text>
</comment>
<evidence type="ECO:0000313" key="5">
    <source>
        <dbReference type="Proteomes" id="UP001500752"/>
    </source>
</evidence>
<evidence type="ECO:0000313" key="4">
    <source>
        <dbReference type="EMBL" id="GAA3693552.1"/>
    </source>
</evidence>
<feature type="transmembrane region" description="Helical" evidence="2">
    <location>
        <begin position="230"/>
        <end position="248"/>
    </location>
</feature>
<evidence type="ECO:0000256" key="1">
    <source>
        <dbReference type="SAM" id="MobiDB-lite"/>
    </source>
</evidence>
<sequence>MSSADPTANPGAGPGEAAVPRPSPADWPVPPSVSQPRRYLWIEIGLVLGLSLGKSAVYSVVNLLDKATRAPLAGQTTTLNNSLSAREYFDLTYQLLDIFFALVPVALVFFLLWQVPGGNPFRRIGFDARRPWRDAGLGFGLFAAMGLGTLGVYAAGRALGVTTAIVPAALDPYWWTVPVLLLSAVRHGIVEEVIVIGYLFERLPRLGWGTWQVLLASAVLRGSYHLYQGVGPFIGNFVMGLVFGWVYLKTRRVMPLVIAHALLDAAGFVGFALFGPAIGLGT</sequence>
<keyword evidence="2" id="KW-0812">Transmembrane</keyword>
<feature type="region of interest" description="Disordered" evidence="1">
    <location>
        <begin position="1"/>
        <end position="27"/>
    </location>
</feature>
<name>A0ABP7CRS4_9MICC</name>
<feature type="transmembrane region" description="Helical" evidence="2">
    <location>
        <begin position="91"/>
        <end position="113"/>
    </location>
</feature>
<keyword evidence="2" id="KW-1133">Transmembrane helix</keyword>
<dbReference type="EMBL" id="BAABEO010000023">
    <property type="protein sequence ID" value="GAA3693552.1"/>
    <property type="molecule type" value="Genomic_DNA"/>
</dbReference>
<feature type="transmembrane region" description="Helical" evidence="2">
    <location>
        <begin position="40"/>
        <end position="61"/>
    </location>
</feature>
<organism evidence="4 5">
    <name type="scientific">Arthrobacter ginkgonis</name>
    <dbReference type="NCBI Taxonomy" id="1630594"/>
    <lineage>
        <taxon>Bacteria</taxon>
        <taxon>Bacillati</taxon>
        <taxon>Actinomycetota</taxon>
        <taxon>Actinomycetes</taxon>
        <taxon>Micrococcales</taxon>
        <taxon>Micrococcaceae</taxon>
        <taxon>Arthrobacter</taxon>
    </lineage>
</organism>
<reference evidence="5" key="1">
    <citation type="journal article" date="2019" name="Int. J. Syst. Evol. Microbiol.">
        <title>The Global Catalogue of Microorganisms (GCM) 10K type strain sequencing project: providing services to taxonomists for standard genome sequencing and annotation.</title>
        <authorList>
            <consortium name="The Broad Institute Genomics Platform"/>
            <consortium name="The Broad Institute Genome Sequencing Center for Infectious Disease"/>
            <person name="Wu L."/>
            <person name="Ma J."/>
        </authorList>
    </citation>
    <scope>NUCLEOTIDE SEQUENCE [LARGE SCALE GENOMIC DNA]</scope>
    <source>
        <strain evidence="5">JCM 30742</strain>
    </source>
</reference>